<organism evidence="11 12">
    <name type="scientific">Kitasatospora misakiensis</name>
    <dbReference type="NCBI Taxonomy" id="67330"/>
    <lineage>
        <taxon>Bacteria</taxon>
        <taxon>Bacillati</taxon>
        <taxon>Actinomycetota</taxon>
        <taxon>Actinomycetes</taxon>
        <taxon>Kitasatosporales</taxon>
        <taxon>Streptomycetaceae</taxon>
        <taxon>Kitasatospora</taxon>
    </lineage>
</organism>
<protein>
    <submittedName>
        <fullName evidence="11">MFS transporter</fullName>
    </submittedName>
</protein>
<sequence>MQPSSTRASATAPDAAAPTAAAPHAATAPHTPLAGPLAAAFPGRPADDRHRPGRRSFRRANLALFAAGIATFVLLYSTQGLLPILSNDLGLTPGQASWTASAATLGLALALLPASALSDRYGRTAVMTASTLAASALALALPFAPDLTTLVVLRVLQGAALAGLPATAMAYLAEEVHPSALASAMGLYVAGNSIGGMGGRLLSGWVAAGFGWRWGLAASAALALLATLVFRLLIPAARHFTPAPVDARALARTVGGHLRNPLLLRLYALGLLFMAVFGAVYTTVGYRLVSAPFHLPESVAASIFVVYLVGTGTSAAAGRLSGRLGRRGALYVAIGTTALGLLLSLADSLVWALLGLVLITAGFFAGHATASSAVGRTATEGRAQASALYLIAYYLGNSLGGTLGADAYHATGWSGAAVIGLTAMTLAAGVTLYATRQAHTATRRGKGLPGGLSAR</sequence>
<keyword evidence="5 9" id="KW-0812">Transmembrane</keyword>
<evidence type="ECO:0000313" key="11">
    <source>
        <dbReference type="EMBL" id="MFC5662876.1"/>
    </source>
</evidence>
<evidence type="ECO:0000259" key="10">
    <source>
        <dbReference type="PROSITE" id="PS50850"/>
    </source>
</evidence>
<dbReference type="PROSITE" id="PS50850">
    <property type="entry name" value="MFS"/>
    <property type="match status" value="1"/>
</dbReference>
<keyword evidence="6 9" id="KW-1133">Transmembrane helix</keyword>
<dbReference type="InterPro" id="IPR011701">
    <property type="entry name" value="MFS"/>
</dbReference>
<evidence type="ECO:0000313" key="12">
    <source>
        <dbReference type="Proteomes" id="UP001595975"/>
    </source>
</evidence>
<evidence type="ECO:0000256" key="4">
    <source>
        <dbReference type="ARBA" id="ARBA00022475"/>
    </source>
</evidence>
<dbReference type="PANTHER" id="PTHR43271:SF1">
    <property type="entry name" value="INNER MEMBRANE TRANSPORT PROTEIN YNFM"/>
    <property type="match status" value="1"/>
</dbReference>
<comment type="caution">
    <text evidence="11">The sequence shown here is derived from an EMBL/GenBank/DDBJ whole genome shotgun (WGS) entry which is preliminary data.</text>
</comment>
<feature type="transmembrane region" description="Helical" evidence="9">
    <location>
        <begin position="298"/>
        <end position="317"/>
    </location>
</feature>
<feature type="compositionally biased region" description="Low complexity" evidence="8">
    <location>
        <begin position="8"/>
        <end position="44"/>
    </location>
</feature>
<dbReference type="InterPro" id="IPR036259">
    <property type="entry name" value="MFS_trans_sf"/>
</dbReference>
<comment type="subcellular location">
    <subcellularLocation>
        <location evidence="1">Cell membrane</location>
        <topology evidence="1">Multi-pass membrane protein</topology>
    </subcellularLocation>
</comment>
<dbReference type="InterPro" id="IPR020846">
    <property type="entry name" value="MFS_dom"/>
</dbReference>
<dbReference type="RefSeq" id="WP_380224492.1">
    <property type="nucleotide sequence ID" value="NZ_JBHSOF010000006.1"/>
</dbReference>
<feature type="transmembrane region" description="Helical" evidence="9">
    <location>
        <begin position="151"/>
        <end position="173"/>
    </location>
</feature>
<feature type="region of interest" description="Disordered" evidence="8">
    <location>
        <begin position="1"/>
        <end position="53"/>
    </location>
</feature>
<dbReference type="Gene3D" id="1.20.1250.20">
    <property type="entry name" value="MFS general substrate transporter like domains"/>
    <property type="match status" value="1"/>
</dbReference>
<gene>
    <name evidence="11" type="ORF">ACFP3U_07745</name>
</gene>
<feature type="transmembrane region" description="Helical" evidence="9">
    <location>
        <begin position="185"/>
        <end position="208"/>
    </location>
</feature>
<evidence type="ECO:0000256" key="5">
    <source>
        <dbReference type="ARBA" id="ARBA00022692"/>
    </source>
</evidence>
<comment type="similarity">
    <text evidence="2">Belongs to the major facilitator superfamily.</text>
</comment>
<dbReference type="SUPFAM" id="SSF103473">
    <property type="entry name" value="MFS general substrate transporter"/>
    <property type="match status" value="1"/>
</dbReference>
<feature type="transmembrane region" description="Helical" evidence="9">
    <location>
        <begin position="98"/>
        <end position="117"/>
    </location>
</feature>
<evidence type="ECO:0000256" key="2">
    <source>
        <dbReference type="ARBA" id="ARBA00008335"/>
    </source>
</evidence>
<feature type="transmembrane region" description="Helical" evidence="9">
    <location>
        <begin position="124"/>
        <end position="145"/>
    </location>
</feature>
<feature type="transmembrane region" description="Helical" evidence="9">
    <location>
        <begin position="352"/>
        <end position="375"/>
    </location>
</feature>
<evidence type="ECO:0000256" key="7">
    <source>
        <dbReference type="ARBA" id="ARBA00023136"/>
    </source>
</evidence>
<name>A0ABW0X1A8_9ACTN</name>
<dbReference type="Proteomes" id="UP001595975">
    <property type="component" value="Unassembled WGS sequence"/>
</dbReference>
<dbReference type="CDD" id="cd17324">
    <property type="entry name" value="MFS_NepI_like"/>
    <property type="match status" value="1"/>
</dbReference>
<feature type="transmembrane region" description="Helical" evidence="9">
    <location>
        <begin position="266"/>
        <end position="286"/>
    </location>
</feature>
<keyword evidence="12" id="KW-1185">Reference proteome</keyword>
<reference evidence="12" key="1">
    <citation type="journal article" date="2019" name="Int. J. Syst. Evol. Microbiol.">
        <title>The Global Catalogue of Microorganisms (GCM) 10K type strain sequencing project: providing services to taxonomists for standard genome sequencing and annotation.</title>
        <authorList>
            <consortium name="The Broad Institute Genomics Platform"/>
            <consortium name="The Broad Institute Genome Sequencing Center for Infectious Disease"/>
            <person name="Wu L."/>
            <person name="Ma J."/>
        </authorList>
    </citation>
    <scope>NUCLEOTIDE SEQUENCE [LARGE SCALE GENOMIC DNA]</scope>
    <source>
        <strain evidence="12">CGMCC 4.1437</strain>
    </source>
</reference>
<dbReference type="EMBL" id="JBHSOF010000006">
    <property type="protein sequence ID" value="MFC5662876.1"/>
    <property type="molecule type" value="Genomic_DNA"/>
</dbReference>
<evidence type="ECO:0000256" key="1">
    <source>
        <dbReference type="ARBA" id="ARBA00004651"/>
    </source>
</evidence>
<feature type="domain" description="Major facilitator superfamily (MFS) profile" evidence="10">
    <location>
        <begin position="56"/>
        <end position="440"/>
    </location>
</feature>
<dbReference type="PANTHER" id="PTHR43271">
    <property type="entry name" value="BLL2771 PROTEIN"/>
    <property type="match status" value="1"/>
</dbReference>
<evidence type="ECO:0000256" key="8">
    <source>
        <dbReference type="SAM" id="MobiDB-lite"/>
    </source>
</evidence>
<proteinExistence type="inferred from homology"/>
<evidence type="ECO:0000256" key="6">
    <source>
        <dbReference type="ARBA" id="ARBA00022989"/>
    </source>
</evidence>
<evidence type="ECO:0000256" key="3">
    <source>
        <dbReference type="ARBA" id="ARBA00022448"/>
    </source>
</evidence>
<dbReference type="Pfam" id="PF07690">
    <property type="entry name" value="MFS_1"/>
    <property type="match status" value="1"/>
</dbReference>
<keyword evidence="3" id="KW-0813">Transport</keyword>
<feature type="transmembrane region" description="Helical" evidence="9">
    <location>
        <begin position="387"/>
        <end position="405"/>
    </location>
</feature>
<feature type="transmembrane region" description="Helical" evidence="9">
    <location>
        <begin position="214"/>
        <end position="234"/>
    </location>
</feature>
<feature type="transmembrane region" description="Helical" evidence="9">
    <location>
        <begin position="60"/>
        <end position="78"/>
    </location>
</feature>
<keyword evidence="4" id="KW-1003">Cell membrane</keyword>
<keyword evidence="7 9" id="KW-0472">Membrane</keyword>
<evidence type="ECO:0000256" key="9">
    <source>
        <dbReference type="SAM" id="Phobius"/>
    </source>
</evidence>
<accession>A0ABW0X1A8</accession>
<feature type="transmembrane region" description="Helical" evidence="9">
    <location>
        <begin position="411"/>
        <end position="434"/>
    </location>
</feature>
<feature type="transmembrane region" description="Helical" evidence="9">
    <location>
        <begin position="329"/>
        <end position="346"/>
    </location>
</feature>